<keyword evidence="5 11" id="KW-1133">Transmembrane helix</keyword>
<comment type="similarity">
    <text evidence="2">Belongs to the G-protein coupled receptor Fz/Smo family.</text>
</comment>
<keyword evidence="15" id="KW-1185">Reference proteome</keyword>
<dbReference type="InterPro" id="IPR017981">
    <property type="entry name" value="GPCR_2-like_7TM"/>
</dbReference>
<evidence type="ECO:0000256" key="6">
    <source>
        <dbReference type="ARBA" id="ARBA00023136"/>
    </source>
</evidence>
<dbReference type="Gene3D" id="1.10.2000.10">
    <property type="entry name" value="Frizzled cysteine-rich domain"/>
    <property type="match status" value="1"/>
</dbReference>
<dbReference type="GO" id="GO:0035567">
    <property type="term" value="P:non-canonical Wnt signaling pathway"/>
    <property type="evidence" value="ECO:0007669"/>
    <property type="project" value="TreeGrafter"/>
</dbReference>
<feature type="transmembrane region" description="Helical" evidence="11">
    <location>
        <begin position="244"/>
        <end position="263"/>
    </location>
</feature>
<evidence type="ECO:0000259" key="13">
    <source>
        <dbReference type="PROSITE" id="PS50261"/>
    </source>
</evidence>
<feature type="transmembrane region" description="Helical" evidence="11">
    <location>
        <begin position="157"/>
        <end position="178"/>
    </location>
</feature>
<feature type="transmembrane region" description="Helical" evidence="11">
    <location>
        <begin position="198"/>
        <end position="223"/>
    </location>
</feature>
<feature type="disulfide bond" evidence="9">
    <location>
        <begin position="17"/>
        <end position="41"/>
    </location>
</feature>
<keyword evidence="4 11" id="KW-0812">Transmembrane</keyword>
<evidence type="ECO:0000256" key="3">
    <source>
        <dbReference type="ARBA" id="ARBA00022473"/>
    </source>
</evidence>
<evidence type="ECO:0000256" key="10">
    <source>
        <dbReference type="SAM" id="MobiDB-lite"/>
    </source>
</evidence>
<evidence type="ECO:0000256" key="1">
    <source>
        <dbReference type="ARBA" id="ARBA00004141"/>
    </source>
</evidence>
<evidence type="ECO:0000256" key="4">
    <source>
        <dbReference type="ARBA" id="ARBA00022692"/>
    </source>
</evidence>
<evidence type="ECO:0000256" key="7">
    <source>
        <dbReference type="ARBA" id="ARBA00023157"/>
    </source>
</evidence>
<dbReference type="InterPro" id="IPR000539">
    <property type="entry name" value="Frizzled/Smoothened_7TM"/>
</dbReference>
<evidence type="ECO:0000313" key="15">
    <source>
        <dbReference type="Proteomes" id="UP001177023"/>
    </source>
</evidence>
<evidence type="ECO:0000259" key="12">
    <source>
        <dbReference type="PROSITE" id="PS50038"/>
    </source>
</evidence>
<dbReference type="InterPro" id="IPR020067">
    <property type="entry name" value="Frizzled_dom"/>
</dbReference>
<name>A0AA36FWH2_9BILA</name>
<dbReference type="PANTHER" id="PTHR11309:SF23">
    <property type="entry name" value="FRIZZLED-4"/>
    <property type="match status" value="1"/>
</dbReference>
<evidence type="ECO:0000256" key="9">
    <source>
        <dbReference type="PROSITE-ProRule" id="PRU00090"/>
    </source>
</evidence>
<dbReference type="EMBL" id="CATQJA010002033">
    <property type="protein sequence ID" value="CAJ0569454.1"/>
    <property type="molecule type" value="Genomic_DNA"/>
</dbReference>
<feature type="domain" description="G-protein coupled receptors family 2 profile 2" evidence="13">
    <location>
        <begin position="121"/>
        <end position="306"/>
    </location>
</feature>
<evidence type="ECO:0008006" key="16">
    <source>
        <dbReference type="Google" id="ProtNLM"/>
    </source>
</evidence>
<dbReference type="PROSITE" id="PS50038">
    <property type="entry name" value="FZ"/>
    <property type="match status" value="1"/>
</dbReference>
<dbReference type="GO" id="GO:0060070">
    <property type="term" value="P:canonical Wnt signaling pathway"/>
    <property type="evidence" value="ECO:0007669"/>
    <property type="project" value="TreeGrafter"/>
</dbReference>
<feature type="domain" description="FZ" evidence="12">
    <location>
        <begin position="1"/>
        <end position="57"/>
    </location>
</feature>
<dbReference type="GO" id="GO:0042813">
    <property type="term" value="F:Wnt receptor activity"/>
    <property type="evidence" value="ECO:0007669"/>
    <property type="project" value="TreeGrafter"/>
</dbReference>
<dbReference type="Pfam" id="PF01392">
    <property type="entry name" value="Fz"/>
    <property type="match status" value="1"/>
</dbReference>
<dbReference type="SMART" id="SM01330">
    <property type="entry name" value="Frizzled"/>
    <property type="match status" value="1"/>
</dbReference>
<comment type="caution">
    <text evidence="14">The sequence shown here is derived from an EMBL/GenBank/DDBJ whole genome shotgun (WGS) entry which is preliminary data.</text>
</comment>
<feature type="transmembrane region" description="Helical" evidence="11">
    <location>
        <begin position="124"/>
        <end position="145"/>
    </location>
</feature>
<dbReference type="Proteomes" id="UP001177023">
    <property type="component" value="Unassembled WGS sequence"/>
</dbReference>
<dbReference type="Gene3D" id="1.20.1070.10">
    <property type="entry name" value="Rhodopsin 7-helix transmembrane proteins"/>
    <property type="match status" value="1"/>
</dbReference>
<dbReference type="PANTHER" id="PTHR11309">
    <property type="entry name" value="FRIZZLED"/>
    <property type="match status" value="1"/>
</dbReference>
<dbReference type="GO" id="GO:0005886">
    <property type="term" value="C:plasma membrane"/>
    <property type="evidence" value="ECO:0007669"/>
    <property type="project" value="TreeGrafter"/>
</dbReference>
<evidence type="ECO:0000256" key="2">
    <source>
        <dbReference type="ARBA" id="ARBA00008077"/>
    </source>
</evidence>
<evidence type="ECO:0000256" key="11">
    <source>
        <dbReference type="SAM" id="Phobius"/>
    </source>
</evidence>
<comment type="caution">
    <text evidence="9">Lacks conserved residue(s) required for the propagation of feature annotation.</text>
</comment>
<dbReference type="PROSITE" id="PS50261">
    <property type="entry name" value="G_PROTEIN_RECEP_F2_4"/>
    <property type="match status" value="1"/>
</dbReference>
<proteinExistence type="inferred from homology"/>
<reference evidence="14" key="1">
    <citation type="submission" date="2023-06" db="EMBL/GenBank/DDBJ databases">
        <authorList>
            <person name="Delattre M."/>
        </authorList>
    </citation>
    <scope>NUCLEOTIDE SEQUENCE</scope>
    <source>
        <strain evidence="14">AF72</strain>
    </source>
</reference>
<accession>A0AA36FWH2</accession>
<feature type="non-terminal residue" evidence="14">
    <location>
        <position position="1"/>
    </location>
</feature>
<keyword evidence="7 9" id="KW-1015">Disulfide bond</keyword>
<keyword evidence="3" id="KW-0217">Developmental protein</keyword>
<sequence>MCNDKTAQLIGPCRPVCEAVRGSCLQYLRDFGFDWPPNMNCSLLPKVNNAETMCMPGPGTQWASTEPPEEETQKPTQPVPLTIPGSSNECSPGHFYFNRTGVCVPLCNLNHGLAQTDRHSATTYLAALCGLSVLFTFSSILFFLFRPHVLPTFPEKSLLWSATAFMFSSIIYVFSMLYREEVSCTLYAGQVLSVVSALPHVPCTAVAAALFYLGTAGRLWWFVMCLAWKEHTLQTASIDKYRRQVVLVTWALPLAVVMLALMARSIQADPLAGVCLVGAASQVLEGVFPVFRECVLFLVVFVPLCAGCCSLVGSATPAPHSNAQPQPSHLGLFGCIYLVAAFFYVFAFLHDILQPAMGWTRSWNVVSAIKLLLDPFLGAVAGLCCLVLIISNQYRANKAPSGYKHGYQPALLPQCLPPNRPQPEVPRPVSSNYTSTYAATPRFAC</sequence>
<gene>
    <name evidence="14" type="ORF">MSPICULIGERA_LOCUS7934</name>
</gene>
<dbReference type="AlphaFoldDB" id="A0AA36FWH2"/>
<dbReference type="InterPro" id="IPR036790">
    <property type="entry name" value="Frizzled_dom_sf"/>
</dbReference>
<feature type="region of interest" description="Disordered" evidence="10">
    <location>
        <begin position="58"/>
        <end position="78"/>
    </location>
</feature>
<organism evidence="14 15">
    <name type="scientific">Mesorhabditis spiculigera</name>
    <dbReference type="NCBI Taxonomy" id="96644"/>
    <lineage>
        <taxon>Eukaryota</taxon>
        <taxon>Metazoa</taxon>
        <taxon>Ecdysozoa</taxon>
        <taxon>Nematoda</taxon>
        <taxon>Chromadorea</taxon>
        <taxon>Rhabditida</taxon>
        <taxon>Rhabditina</taxon>
        <taxon>Rhabditomorpha</taxon>
        <taxon>Rhabditoidea</taxon>
        <taxon>Rhabditidae</taxon>
        <taxon>Mesorhabditinae</taxon>
        <taxon>Mesorhabditis</taxon>
    </lineage>
</organism>
<dbReference type="GO" id="GO:0017147">
    <property type="term" value="F:Wnt-protein binding"/>
    <property type="evidence" value="ECO:0007669"/>
    <property type="project" value="TreeGrafter"/>
</dbReference>
<feature type="transmembrane region" description="Helical" evidence="11">
    <location>
        <begin position="330"/>
        <end position="349"/>
    </location>
</feature>
<evidence type="ECO:0000256" key="5">
    <source>
        <dbReference type="ARBA" id="ARBA00022989"/>
    </source>
</evidence>
<dbReference type="Pfam" id="PF01534">
    <property type="entry name" value="Frizzled"/>
    <property type="match status" value="1"/>
</dbReference>
<dbReference type="SUPFAM" id="SSF63501">
    <property type="entry name" value="Frizzled cysteine-rich domain"/>
    <property type="match status" value="1"/>
</dbReference>
<feature type="disulfide bond" evidence="9">
    <location>
        <begin position="13"/>
        <end position="54"/>
    </location>
</feature>
<evidence type="ECO:0000313" key="14">
    <source>
        <dbReference type="EMBL" id="CAJ0569454.1"/>
    </source>
</evidence>
<comment type="subcellular location">
    <subcellularLocation>
        <location evidence="1">Membrane</location>
        <topology evidence="1">Multi-pass membrane protein</topology>
    </subcellularLocation>
</comment>
<protein>
    <recommendedName>
        <fullName evidence="16">Frizzled-4</fullName>
    </recommendedName>
</protein>
<feature type="transmembrane region" description="Helical" evidence="11">
    <location>
        <begin position="295"/>
        <end position="318"/>
    </location>
</feature>
<dbReference type="InterPro" id="IPR015526">
    <property type="entry name" value="Frizzled/SFRP"/>
</dbReference>
<feature type="transmembrane region" description="Helical" evidence="11">
    <location>
        <begin position="369"/>
        <end position="390"/>
    </location>
</feature>
<evidence type="ECO:0000256" key="8">
    <source>
        <dbReference type="ARBA" id="ARBA00023170"/>
    </source>
</evidence>
<keyword evidence="8" id="KW-0675">Receptor</keyword>
<keyword evidence="6 11" id="KW-0472">Membrane</keyword>